<evidence type="ECO:0000313" key="10">
    <source>
        <dbReference type="EMBL" id="RFU86843.1"/>
    </source>
</evidence>
<comment type="similarity">
    <text evidence="6">Belongs to the ABC-4 integral membrane protein family.</text>
</comment>
<dbReference type="GO" id="GO:0022857">
    <property type="term" value="F:transmembrane transporter activity"/>
    <property type="evidence" value="ECO:0007669"/>
    <property type="project" value="TreeGrafter"/>
</dbReference>
<gene>
    <name evidence="10" type="ORF">DY218_10245</name>
</gene>
<keyword evidence="3 8" id="KW-0812">Transmembrane</keyword>
<dbReference type="EMBL" id="QUAK01000054">
    <property type="protein sequence ID" value="RFU86843.1"/>
    <property type="molecule type" value="Genomic_DNA"/>
</dbReference>
<feature type="transmembrane region" description="Helical" evidence="8">
    <location>
        <begin position="375"/>
        <end position="394"/>
    </location>
</feature>
<name>A0A372M8S6_9ACTN</name>
<dbReference type="OrthoDB" id="9780560at2"/>
<dbReference type="InterPro" id="IPR003838">
    <property type="entry name" value="ABC3_permease_C"/>
</dbReference>
<reference evidence="10 11" key="1">
    <citation type="submission" date="2018-08" db="EMBL/GenBank/DDBJ databases">
        <title>Isolation, diversity and antifungal activity of Actinobacteria from wheat.</title>
        <authorList>
            <person name="Han C."/>
        </authorList>
    </citation>
    <scope>NUCLEOTIDE SEQUENCE [LARGE SCALE GENOMIC DNA]</scope>
    <source>
        <strain evidence="10 11">NEAU-YY421</strain>
    </source>
</reference>
<proteinExistence type="inferred from homology"/>
<dbReference type="PROSITE" id="PS51257">
    <property type="entry name" value="PROKAR_LIPOPROTEIN"/>
    <property type="match status" value="1"/>
</dbReference>
<evidence type="ECO:0000259" key="9">
    <source>
        <dbReference type="Pfam" id="PF02687"/>
    </source>
</evidence>
<evidence type="ECO:0000256" key="3">
    <source>
        <dbReference type="ARBA" id="ARBA00022692"/>
    </source>
</evidence>
<feature type="transmembrane region" description="Helical" evidence="8">
    <location>
        <begin position="802"/>
        <end position="824"/>
    </location>
</feature>
<dbReference type="InterPro" id="IPR050250">
    <property type="entry name" value="Macrolide_Exporter_MacB"/>
</dbReference>
<dbReference type="Proteomes" id="UP000263094">
    <property type="component" value="Unassembled WGS sequence"/>
</dbReference>
<accession>A0A372M8S6</accession>
<evidence type="ECO:0000256" key="1">
    <source>
        <dbReference type="ARBA" id="ARBA00004651"/>
    </source>
</evidence>
<feature type="domain" description="ABC3 transporter permease C-terminal" evidence="9">
    <location>
        <begin position="284"/>
        <end position="401"/>
    </location>
</feature>
<evidence type="ECO:0000256" key="8">
    <source>
        <dbReference type="SAM" id="Phobius"/>
    </source>
</evidence>
<dbReference type="AlphaFoldDB" id="A0A372M8S6"/>
<feature type="compositionally biased region" description="Gly residues" evidence="7">
    <location>
        <begin position="641"/>
        <end position="655"/>
    </location>
</feature>
<dbReference type="GO" id="GO:0005886">
    <property type="term" value="C:plasma membrane"/>
    <property type="evidence" value="ECO:0007669"/>
    <property type="project" value="UniProtKB-SubCell"/>
</dbReference>
<evidence type="ECO:0000256" key="4">
    <source>
        <dbReference type="ARBA" id="ARBA00022989"/>
    </source>
</evidence>
<keyword evidence="11" id="KW-1185">Reference proteome</keyword>
<feature type="transmembrane region" description="Helical" evidence="8">
    <location>
        <begin position="836"/>
        <end position="856"/>
    </location>
</feature>
<evidence type="ECO:0000256" key="2">
    <source>
        <dbReference type="ARBA" id="ARBA00022475"/>
    </source>
</evidence>
<feature type="transmembrane region" description="Helical" evidence="8">
    <location>
        <begin position="325"/>
        <end position="355"/>
    </location>
</feature>
<feature type="transmembrane region" description="Helical" evidence="8">
    <location>
        <begin position="448"/>
        <end position="475"/>
    </location>
</feature>
<evidence type="ECO:0000313" key="11">
    <source>
        <dbReference type="Proteomes" id="UP000263094"/>
    </source>
</evidence>
<feature type="transmembrane region" description="Helical" evidence="8">
    <location>
        <begin position="502"/>
        <end position="525"/>
    </location>
</feature>
<comment type="subcellular location">
    <subcellularLocation>
        <location evidence="1">Cell membrane</location>
        <topology evidence="1">Multi-pass membrane protein</topology>
    </subcellularLocation>
</comment>
<evidence type="ECO:0000256" key="5">
    <source>
        <dbReference type="ARBA" id="ARBA00023136"/>
    </source>
</evidence>
<feature type="transmembrane region" description="Helical" evidence="8">
    <location>
        <begin position="424"/>
        <end position="442"/>
    </location>
</feature>
<sequence>MLRTAVRSLLTHRIRFLLPALAVLLGVACTSGSLLYTASVREALTRAQDGAQADVAVAVTADDGPSGETAAPPLDDRLRERLGSVAGAAAVRGTVEGTSFVVGRGGGLVGAREAAVGANFVPLQDGRDPRHPLTGGRGPRTAGEVAFDEHTAARTGHRVGDRVRIVVGGQARTARLVGIVTARDPRLVAGGTLTLFDTASAQRHFAPGPGTYTGLTVSTRETLTAAGANGTGPTQDTAAQERLARGVQAALPDGLRAVTRQALDAEAAAAARSDQGKLTGILLSFGAVALLVATFLIANTFTMLSAARAREHALLRVVGATRGHVLRLVLTEALLVGTVAAAAGHLLGFGVAGLLRRFFGVTDGPAVPLQYTAPLPAVAAFAVGIVTTLVAAYVPARRAAAVAPVAALRTDVPPEPASLRRRSVLGALVTGAGLLLTVAAATSDDLAVVTLAGAVLLLGLVLLTPALALVATALVRRPLTRLTGVHGTLAVQNARRNPRRTAATAATLMIGLALVSAATVVAASLGRAAEEEAAAAMASDLRVTPVDFAEIGEGTAERIARLPDAAAVTPVVSALVSLHDGGGLQAVGVDPRTAGRIADLTVHEGSLARLDQGIAVTRQEAAAHDWRIGTRVTGTVDGTGAVSGGDGRGGTGTGGGRDRKLALPVVAIYDGPAALAPALVPQDALPRVRTDRDASGPRIDSVLVAAAPGRTAALMEDIRRSLDNPALLVQDRAAAGREAARPYEPMLAIVYALLSIAVLIGSLGVVNTMAMAVSERVREIGLLRAVGLERGRVAAVLRLESLLVSLLGAVLGVSAGTLLGVVAVAGQEGAPLALPWGRLVLFCAAAAAIGVLAAVLPGRTAARVPVLRAVGADVG</sequence>
<dbReference type="RefSeq" id="WP_128555623.1">
    <property type="nucleotide sequence ID" value="NZ_QUAK01000054.1"/>
</dbReference>
<evidence type="ECO:0000256" key="7">
    <source>
        <dbReference type="SAM" id="MobiDB-lite"/>
    </source>
</evidence>
<feature type="region of interest" description="Disordered" evidence="7">
    <location>
        <begin position="637"/>
        <end position="656"/>
    </location>
</feature>
<comment type="caution">
    <text evidence="10">The sequence shown here is derived from an EMBL/GenBank/DDBJ whole genome shotgun (WGS) entry which is preliminary data.</text>
</comment>
<keyword evidence="5 8" id="KW-0472">Membrane</keyword>
<feature type="domain" description="ABC3 transporter permease C-terminal" evidence="9">
    <location>
        <begin position="753"/>
        <end position="864"/>
    </location>
</feature>
<dbReference type="PANTHER" id="PTHR30572:SF4">
    <property type="entry name" value="ABC TRANSPORTER PERMEASE YTRF"/>
    <property type="match status" value="1"/>
</dbReference>
<feature type="transmembrane region" description="Helical" evidence="8">
    <location>
        <begin position="746"/>
        <end position="766"/>
    </location>
</feature>
<dbReference type="Pfam" id="PF02687">
    <property type="entry name" value="FtsX"/>
    <property type="match status" value="2"/>
</dbReference>
<protein>
    <submittedName>
        <fullName evidence="10">ABC transporter permease</fullName>
    </submittedName>
</protein>
<keyword evidence="4 8" id="KW-1133">Transmembrane helix</keyword>
<evidence type="ECO:0000256" key="6">
    <source>
        <dbReference type="ARBA" id="ARBA00038076"/>
    </source>
</evidence>
<dbReference type="PANTHER" id="PTHR30572">
    <property type="entry name" value="MEMBRANE COMPONENT OF TRANSPORTER-RELATED"/>
    <property type="match status" value="1"/>
</dbReference>
<feature type="transmembrane region" description="Helical" evidence="8">
    <location>
        <begin position="281"/>
        <end position="304"/>
    </location>
</feature>
<organism evidence="10 11">
    <name type="scientific">Streptomyces triticagri</name>
    <dbReference type="NCBI Taxonomy" id="2293568"/>
    <lineage>
        <taxon>Bacteria</taxon>
        <taxon>Bacillati</taxon>
        <taxon>Actinomycetota</taxon>
        <taxon>Actinomycetes</taxon>
        <taxon>Kitasatosporales</taxon>
        <taxon>Streptomycetaceae</taxon>
        <taxon>Streptomyces</taxon>
    </lineage>
</organism>
<keyword evidence="2" id="KW-1003">Cell membrane</keyword>